<dbReference type="Gene3D" id="2.120.10.80">
    <property type="entry name" value="Kelch-type beta propeller"/>
    <property type="match status" value="2"/>
</dbReference>
<comment type="caution">
    <text evidence="3">The sequence shown here is derived from an EMBL/GenBank/DDBJ whole genome shotgun (WGS) entry which is preliminary data.</text>
</comment>
<gene>
    <name evidence="3" type="ORF">F8M41_007433</name>
</gene>
<dbReference type="InterPro" id="IPR015915">
    <property type="entry name" value="Kelch-typ_b-propeller"/>
</dbReference>
<dbReference type="InterPro" id="IPR011043">
    <property type="entry name" value="Gal_Oxase/kelch_b-propeller"/>
</dbReference>
<evidence type="ECO:0000256" key="2">
    <source>
        <dbReference type="ARBA" id="ARBA00022737"/>
    </source>
</evidence>
<dbReference type="OrthoDB" id="10251809at2759"/>
<dbReference type="SUPFAM" id="SSF50965">
    <property type="entry name" value="Galactose oxidase, central domain"/>
    <property type="match status" value="1"/>
</dbReference>
<sequence>MPVGYSFGTSCLSPIDNSTVFLIGGRTWMANTENYLGLTSVYKFNSKTSQWTTPNINNFNYNFTTLQQHFFNDVNVLDITTMTWLTLTQPQSVLAYVVYTATLLPNGLIVYVGGRSGSSSNINLTDMVQIQIFDTKSYTWSAKSASGSIIASREFHSAVLTQDGNIIIYGGSSVPSVSGTRAPPLTQHSAALYKNYMILAFGATSASTYTSHVYILDIQNYTWVATFNVPTTTNPDKPTQNSDKFSTDQANNNYTYLYIGIGIGADVMSMVYTSGIPPPETYVQTPLYGAPAPGNN</sequence>
<dbReference type="PANTHER" id="PTHR46093">
    <property type="entry name" value="ACYL-COA-BINDING DOMAIN-CONTAINING PROTEIN 5"/>
    <property type="match status" value="1"/>
</dbReference>
<keyword evidence="4" id="KW-1185">Reference proteome</keyword>
<name>A0A8H4AW82_GIGMA</name>
<proteinExistence type="predicted"/>
<keyword evidence="2" id="KW-0677">Repeat</keyword>
<protein>
    <submittedName>
        <fullName evidence="3">Galactose oxidase</fullName>
    </submittedName>
</protein>
<reference evidence="3 4" key="1">
    <citation type="journal article" date="2019" name="Environ. Microbiol.">
        <title>At the nexus of three kingdoms: the genome of the mycorrhizal fungus Gigaspora margarita provides insights into plant, endobacterial and fungal interactions.</title>
        <authorList>
            <person name="Venice F."/>
            <person name="Ghignone S."/>
            <person name="Salvioli di Fossalunga A."/>
            <person name="Amselem J."/>
            <person name="Novero M."/>
            <person name="Xianan X."/>
            <person name="Sedzielewska Toro K."/>
            <person name="Morin E."/>
            <person name="Lipzen A."/>
            <person name="Grigoriev I.V."/>
            <person name="Henrissat B."/>
            <person name="Martin F.M."/>
            <person name="Bonfante P."/>
        </authorList>
    </citation>
    <scope>NUCLEOTIDE SEQUENCE [LARGE SCALE GENOMIC DNA]</scope>
    <source>
        <strain evidence="3 4">BEG34</strain>
    </source>
</reference>
<keyword evidence="1" id="KW-0880">Kelch repeat</keyword>
<dbReference type="PANTHER" id="PTHR46093:SF18">
    <property type="entry name" value="FIBRONECTIN TYPE-III DOMAIN-CONTAINING PROTEIN"/>
    <property type="match status" value="1"/>
</dbReference>
<dbReference type="AlphaFoldDB" id="A0A8H4AW82"/>
<evidence type="ECO:0000313" key="4">
    <source>
        <dbReference type="Proteomes" id="UP000439903"/>
    </source>
</evidence>
<dbReference type="Pfam" id="PF24681">
    <property type="entry name" value="Kelch_KLHDC2_KLHL20_DRC7"/>
    <property type="match status" value="1"/>
</dbReference>
<organism evidence="3 4">
    <name type="scientific">Gigaspora margarita</name>
    <dbReference type="NCBI Taxonomy" id="4874"/>
    <lineage>
        <taxon>Eukaryota</taxon>
        <taxon>Fungi</taxon>
        <taxon>Fungi incertae sedis</taxon>
        <taxon>Mucoromycota</taxon>
        <taxon>Glomeromycotina</taxon>
        <taxon>Glomeromycetes</taxon>
        <taxon>Diversisporales</taxon>
        <taxon>Gigasporaceae</taxon>
        <taxon>Gigaspora</taxon>
    </lineage>
</organism>
<dbReference type="EMBL" id="WTPW01000176">
    <property type="protein sequence ID" value="KAF0538907.1"/>
    <property type="molecule type" value="Genomic_DNA"/>
</dbReference>
<evidence type="ECO:0000313" key="3">
    <source>
        <dbReference type="EMBL" id="KAF0538907.1"/>
    </source>
</evidence>
<dbReference type="Proteomes" id="UP000439903">
    <property type="component" value="Unassembled WGS sequence"/>
</dbReference>
<accession>A0A8H4AW82</accession>
<evidence type="ECO:0000256" key="1">
    <source>
        <dbReference type="ARBA" id="ARBA00022441"/>
    </source>
</evidence>